<reference evidence="3 4" key="1">
    <citation type="submission" date="2018-12" db="EMBL/GenBank/DDBJ databases">
        <authorList>
            <person name="Toschakov S.V."/>
        </authorList>
    </citation>
    <scope>NUCLEOTIDE SEQUENCE [LARGE SCALE GENOMIC DNA]</scope>
    <source>
        <strain evidence="3 4">GM2012</strain>
    </source>
</reference>
<feature type="region of interest" description="Disordered" evidence="1">
    <location>
        <begin position="443"/>
        <end position="469"/>
    </location>
</feature>
<dbReference type="InterPro" id="IPR029058">
    <property type="entry name" value="AB_hydrolase_fold"/>
</dbReference>
<evidence type="ECO:0000313" key="3">
    <source>
        <dbReference type="EMBL" id="RUL88513.1"/>
    </source>
</evidence>
<evidence type="ECO:0000313" key="4">
    <source>
        <dbReference type="Proteomes" id="UP000280296"/>
    </source>
</evidence>
<feature type="region of interest" description="Disordered" evidence="1">
    <location>
        <begin position="89"/>
        <end position="108"/>
    </location>
</feature>
<comment type="caution">
    <text evidence="3">The sequence shown here is derived from an EMBL/GenBank/DDBJ whole genome shotgun (WGS) entry which is preliminary data.</text>
</comment>
<protein>
    <recommendedName>
        <fullName evidence="2">Alpha/beta hydrolase fold-3 domain-containing protein</fullName>
    </recommendedName>
</protein>
<dbReference type="Pfam" id="PF07859">
    <property type="entry name" value="Abhydrolase_3"/>
    <property type="match status" value="1"/>
</dbReference>
<organism evidence="3 4">
    <name type="scientific">Tautonia sociabilis</name>
    <dbReference type="NCBI Taxonomy" id="2080755"/>
    <lineage>
        <taxon>Bacteria</taxon>
        <taxon>Pseudomonadati</taxon>
        <taxon>Planctomycetota</taxon>
        <taxon>Planctomycetia</taxon>
        <taxon>Isosphaerales</taxon>
        <taxon>Isosphaeraceae</taxon>
        <taxon>Tautonia</taxon>
    </lineage>
</organism>
<gene>
    <name evidence="3" type="ORF">TsocGM_07310</name>
</gene>
<dbReference type="SUPFAM" id="SSF53474">
    <property type="entry name" value="alpha/beta-Hydrolases"/>
    <property type="match status" value="1"/>
</dbReference>
<evidence type="ECO:0000259" key="2">
    <source>
        <dbReference type="Pfam" id="PF07859"/>
    </source>
</evidence>
<dbReference type="PANTHER" id="PTHR33428">
    <property type="entry name" value="CHLOROPHYLLASE-2, CHLOROPLASTIC"/>
    <property type="match status" value="1"/>
</dbReference>
<sequence>MFNQDHRPDPVPNLSDFPIEAGKPGSRPDSSSRIGAKPVWMVRPASRGPPRDGPGTAIPRGDRHSREGLAVAAAPILLLAAILSGPAIPRDSGTQGGESEHSGPPHSAMLALSFGEGERSYWLFEPIDPKPDAPAPVVVFLHGWMSTNPGLYGSWIAHLTRRGHIVIYPRYQDDWRTRPAEFLPNALDAIRSALHVLDTAPGHVRPDRNRFALIGHSAGGNLAAQLAALAAEVGLPEPKAVVAALPGEVLPASGPDLSRIPGTTALVVAAAQEDVVVGDVRAREIFEEASAIPPERKQFIFLRSDRSVDPPLVADHASAMAGLPWLDTGEGPFHTLQMNAATVDRLDTALYWKAADLALQAGFTGLSLDSITRSGAIFRALGDRGDGLPIRPPLVSDDLERIPRVTLANGVRLVRWPSSVFDPVARPEVARHPRRTLPRTIAIPDEGASAPIDPGVTRAASRPAPGRLR</sequence>
<dbReference type="AlphaFoldDB" id="A0A432MM48"/>
<accession>A0A432MM48</accession>
<dbReference type="Proteomes" id="UP000280296">
    <property type="component" value="Unassembled WGS sequence"/>
</dbReference>
<evidence type="ECO:0000256" key="1">
    <source>
        <dbReference type="SAM" id="MobiDB-lite"/>
    </source>
</evidence>
<dbReference type="InterPro" id="IPR013094">
    <property type="entry name" value="AB_hydrolase_3"/>
</dbReference>
<name>A0A432MM48_9BACT</name>
<proteinExistence type="predicted"/>
<feature type="domain" description="Alpha/beta hydrolase fold-3" evidence="2">
    <location>
        <begin position="138"/>
        <end position="252"/>
    </location>
</feature>
<dbReference type="EMBL" id="RYZH01000010">
    <property type="protein sequence ID" value="RUL88513.1"/>
    <property type="molecule type" value="Genomic_DNA"/>
</dbReference>
<feature type="region of interest" description="Disordered" evidence="1">
    <location>
        <begin position="1"/>
        <end position="64"/>
    </location>
</feature>
<dbReference type="PANTHER" id="PTHR33428:SF14">
    <property type="entry name" value="CARBOXYLESTERASE TYPE B DOMAIN-CONTAINING PROTEIN"/>
    <property type="match status" value="1"/>
</dbReference>
<reference evidence="3 4" key="2">
    <citation type="submission" date="2019-01" db="EMBL/GenBank/DDBJ databases">
        <title>Tautonia sociabilis, a novel thermotolerant planctomycete of Isosphaeraceae family, isolated from a 4000 m deep subterranean habitat.</title>
        <authorList>
            <person name="Kovaleva O.L."/>
            <person name="Elcheninov A.G."/>
            <person name="Van Heerden E."/>
            <person name="Toshchakov S.V."/>
            <person name="Novikov A."/>
            <person name="Bonch-Osmolovskaya E.A."/>
            <person name="Kublanov I.V."/>
        </authorList>
    </citation>
    <scope>NUCLEOTIDE SEQUENCE [LARGE SCALE GENOMIC DNA]</scope>
    <source>
        <strain evidence="3 4">GM2012</strain>
    </source>
</reference>
<keyword evidence="4" id="KW-1185">Reference proteome</keyword>
<dbReference type="GO" id="GO:0016787">
    <property type="term" value="F:hydrolase activity"/>
    <property type="evidence" value="ECO:0007669"/>
    <property type="project" value="InterPro"/>
</dbReference>
<dbReference type="Gene3D" id="3.40.50.1820">
    <property type="entry name" value="alpha/beta hydrolase"/>
    <property type="match status" value="1"/>
</dbReference>